<dbReference type="Proteomes" id="UP001285263">
    <property type="component" value="Unassembled WGS sequence"/>
</dbReference>
<evidence type="ECO:0000259" key="5">
    <source>
        <dbReference type="PROSITE" id="PS50011"/>
    </source>
</evidence>
<keyword evidence="8" id="KW-1185">Reference proteome</keyword>
<gene>
    <name evidence="7" type="ORF">SNE35_20345</name>
</gene>
<dbReference type="InterPro" id="IPR003661">
    <property type="entry name" value="HisK_dim/P_dom"/>
</dbReference>
<evidence type="ECO:0000313" key="7">
    <source>
        <dbReference type="EMBL" id="MDY0746874.1"/>
    </source>
</evidence>
<dbReference type="SUPFAM" id="SSF52540">
    <property type="entry name" value="P-loop containing nucleoside triphosphate hydrolases"/>
    <property type="match status" value="1"/>
</dbReference>
<dbReference type="PANTHER" id="PTHR43642:SF1">
    <property type="entry name" value="HYBRID SIGNAL TRANSDUCTION HISTIDINE KINASE G"/>
    <property type="match status" value="1"/>
</dbReference>
<dbReference type="InterPro" id="IPR027417">
    <property type="entry name" value="P-loop_NTPase"/>
</dbReference>
<dbReference type="SUPFAM" id="SSF55781">
    <property type="entry name" value="GAF domain-like"/>
    <property type="match status" value="1"/>
</dbReference>
<dbReference type="InterPro" id="IPR005467">
    <property type="entry name" value="His_kinase_dom"/>
</dbReference>
<dbReference type="SMART" id="SM00387">
    <property type="entry name" value="HATPase_c"/>
    <property type="match status" value="1"/>
</dbReference>
<dbReference type="InterPro" id="IPR041664">
    <property type="entry name" value="AAA_16"/>
</dbReference>
<dbReference type="CDD" id="cd00082">
    <property type="entry name" value="HisKA"/>
    <property type="match status" value="1"/>
</dbReference>
<evidence type="ECO:0000256" key="1">
    <source>
        <dbReference type="ARBA" id="ARBA00000085"/>
    </source>
</evidence>
<evidence type="ECO:0000313" key="8">
    <source>
        <dbReference type="Proteomes" id="UP001285263"/>
    </source>
</evidence>
<dbReference type="Pfam" id="PF01590">
    <property type="entry name" value="GAF"/>
    <property type="match status" value="1"/>
</dbReference>
<reference evidence="7 8" key="1">
    <citation type="submission" date="2023-11" db="EMBL/GenBank/DDBJ databases">
        <title>Paucibacter sp. nov., isolated from fresh soil in Korea.</title>
        <authorList>
            <person name="Le N.T.T."/>
        </authorList>
    </citation>
    <scope>NUCLEOTIDE SEQUENCE [LARGE SCALE GENOMIC DNA]</scope>
    <source>
        <strain evidence="7 8">R3-3</strain>
    </source>
</reference>
<dbReference type="InterPro" id="IPR029016">
    <property type="entry name" value="GAF-like_dom_sf"/>
</dbReference>
<evidence type="ECO:0000256" key="3">
    <source>
        <dbReference type="ARBA" id="ARBA00022553"/>
    </source>
</evidence>
<dbReference type="SMART" id="SM00388">
    <property type="entry name" value="HisKA"/>
    <property type="match status" value="1"/>
</dbReference>
<dbReference type="PROSITE" id="PS50011">
    <property type="entry name" value="PROTEIN_KINASE_DOM"/>
    <property type="match status" value="1"/>
</dbReference>
<feature type="domain" description="Histidine kinase" evidence="6">
    <location>
        <begin position="1462"/>
        <end position="1678"/>
    </location>
</feature>
<proteinExistence type="predicted"/>
<dbReference type="InterPro" id="IPR003018">
    <property type="entry name" value="GAF"/>
</dbReference>
<dbReference type="Gene3D" id="3.30.450.40">
    <property type="match status" value="1"/>
</dbReference>
<dbReference type="InterPro" id="IPR004358">
    <property type="entry name" value="Sig_transdc_His_kin-like_C"/>
</dbReference>
<dbReference type="InterPro" id="IPR003594">
    <property type="entry name" value="HATPase_dom"/>
</dbReference>
<comment type="caution">
    <text evidence="7">The sequence shown here is derived from an EMBL/GenBank/DDBJ whole genome shotgun (WGS) entry which is preliminary data.</text>
</comment>
<dbReference type="SUPFAM" id="SSF56112">
    <property type="entry name" value="Protein kinase-like (PK-like)"/>
    <property type="match status" value="1"/>
</dbReference>
<evidence type="ECO:0000256" key="4">
    <source>
        <dbReference type="SAM" id="MobiDB-lite"/>
    </source>
</evidence>
<sequence>MFRSESRPLGARLQRTLNENGESVLLAGRSPEAPPRLAALRREFEFRSALDETWAVLPVAFLPYGDGAVLVLKDPGGALLDGRAGQPFELRQFLSDALLVATAVSKMHAARVLHRSLTLDRILVDPDTRTARLTGFCCAASATGSAHEAGEEPDWDPRAVDYMAPELSGRANTRVDPRTDLYALGCIFYELLTGRPPFAGRDTSGRLHAHATSRPAPPNELQPEVPRQLSLIVLRLMAKEPGQRYASADALCADLRACEELLQQHGTIPEFPLEAGARPRDAAGFIGREPELQRLIDAFGAVAAGQGLRIGLVSGPPGLGKSALLREAAARMAKQSRPLVSSAKGAMARTGAPFETMAQALEALLKIVLGSADREFATWREQLAQAAGTVADKLVRLLPSLGAILQLEPAALADASGLVEGSLGLEREIVLGAMARLSACFARDDHPLVLILDDLQWADVETLQVLERLSQDHADAPMLVLGSLRSTEAGAGATALPPLGTRLDASKTTHIALTPLSRQEVRELIGEMFPKTASAPDELAGLIEAWTGRNPFFLKRLLSRLVGEQLIRYEPATSCWTWDPQQIMRHPVRLTVKELLVHDLKELPEGTQTALRIVAAAGDRCALWLIAAIAGADELAPAVAAGLVRLDDDEVVFTHDNVRDVAYESLSGLQQAELHLRLARLLIARGGAQTRTYVIATQARLAEPAVTEAEERRTFARLNLAAGRQAKAAAAHHSALTFFRSALGYFESVPDADGAREATLLCGEAEFMTGALDAAEVRLTALQSEASDPLFGAAVARLRAALYTTRGDFGQALDIGIRFLAKAGIEIPRHPSAAEVDAEHARLRQWLDRHGVQAMYDIPTDTDPLRRSITDIFSELLPPAMYTDQNLVDVMLMRLTNLAIEHGHSDASPNGYVCLNQIFGVRYGDYASSKAFGELALHLVNERGLGKYRARVFHTYGTFVVPWAAPARSARAHLERAFEIATQVGDHTFALYCGRNQATGMLFAGEFLGDIRRTVDSALVRARDAGFQLVVHALLAQKMLIGELQDGGELLEAMPEPQEDAPATLVDLAYWVYRLQLDLLFGRLPGALEARRRAVACQMAGRSFAEFAELPYYGSLALLAQAHLSREDEDVIAANLALLSAWDAACTENFGARLALVRAEQARTQGQASEAQQLYASAVTQARQQGFKPVEALAAELAAGFYAGLGRDIEQRAYLRHALGAWQRLGAAAKVRQLQQAHADILALDQPAPASPLLHQLDVHAVLRISNSLASDIVLNRVVETAMRTALESSGADFGALAVLQQGVWQVLAIASAGHGGIEVMHGPTPLSDELLPVSTLLTVARTEAPVQIGDARDEPALAQDLYVKRARPRSMLGVPMMRYARFIGVLYVENKLAPNVFTAAKATLLEVIATQASFALENTRLYQELSDQHMLQMQTDERLRTALAELARSSRLQAMGELVASIVHEIGQPLTAIDTSASAAGRWLDREVPDIGEAQAMISHVSLSAKRAKSIIQSLRSMARKADPQFADVDLREALAECVSLVAGPLAELGVSLRCEGPAPTRRVRADRVQLQQVVINLLMNGAEAMAGQAPDARQLQLSCSEAATGAVAIAVEDRGTGLSDEAAKRLFEPFFTTKSSGMGMGLAICKSIVDAHGGTLAFSVRSEGGTRAVLELPAAEPTVTGIRPDV</sequence>
<accession>A0ABU5DL52</accession>
<dbReference type="PRINTS" id="PR00344">
    <property type="entry name" value="BCTRLSENSOR"/>
</dbReference>
<dbReference type="InterPro" id="IPR011009">
    <property type="entry name" value="Kinase-like_dom_sf"/>
</dbReference>
<dbReference type="PROSITE" id="PS50109">
    <property type="entry name" value="HIS_KIN"/>
    <property type="match status" value="1"/>
</dbReference>
<evidence type="ECO:0000259" key="6">
    <source>
        <dbReference type="PROSITE" id="PS50109"/>
    </source>
</evidence>
<dbReference type="SMART" id="SM00220">
    <property type="entry name" value="S_TKc"/>
    <property type="match status" value="1"/>
</dbReference>
<dbReference type="InterPro" id="IPR053159">
    <property type="entry name" value="Hybrid_Histidine_Kinase"/>
</dbReference>
<keyword evidence="3" id="KW-0597">Phosphoprotein</keyword>
<dbReference type="Gene3D" id="3.40.50.300">
    <property type="entry name" value="P-loop containing nucleotide triphosphate hydrolases"/>
    <property type="match status" value="1"/>
</dbReference>
<dbReference type="SUPFAM" id="SSF47384">
    <property type="entry name" value="Homodimeric domain of signal transducing histidine kinase"/>
    <property type="match status" value="1"/>
</dbReference>
<dbReference type="EMBL" id="JAXCLA010000006">
    <property type="protein sequence ID" value="MDY0746874.1"/>
    <property type="molecule type" value="Genomic_DNA"/>
</dbReference>
<dbReference type="Pfam" id="PF00069">
    <property type="entry name" value="Pkinase"/>
    <property type="match status" value="1"/>
</dbReference>
<dbReference type="SUPFAM" id="SSF55874">
    <property type="entry name" value="ATPase domain of HSP90 chaperone/DNA topoisomerase II/histidine kinase"/>
    <property type="match status" value="1"/>
</dbReference>
<dbReference type="InterPro" id="IPR036890">
    <property type="entry name" value="HATPase_C_sf"/>
</dbReference>
<dbReference type="EC" id="2.7.13.3" evidence="2"/>
<feature type="domain" description="Protein kinase" evidence="5">
    <location>
        <begin position="1"/>
        <end position="262"/>
    </location>
</feature>
<feature type="region of interest" description="Disordered" evidence="4">
    <location>
        <begin position="202"/>
        <end position="222"/>
    </location>
</feature>
<comment type="catalytic activity">
    <reaction evidence="1">
        <text>ATP + protein L-histidine = ADP + protein N-phospho-L-histidine.</text>
        <dbReference type="EC" id="2.7.13.3"/>
    </reaction>
</comment>
<protein>
    <recommendedName>
        <fullName evidence="2">histidine kinase</fullName>
        <ecNumber evidence="2">2.7.13.3</ecNumber>
    </recommendedName>
</protein>
<dbReference type="Gene3D" id="1.10.510.10">
    <property type="entry name" value="Transferase(Phosphotransferase) domain 1"/>
    <property type="match status" value="1"/>
</dbReference>
<dbReference type="InterPro" id="IPR000719">
    <property type="entry name" value="Prot_kinase_dom"/>
</dbReference>
<dbReference type="PANTHER" id="PTHR43642">
    <property type="entry name" value="HYBRID SIGNAL TRANSDUCTION HISTIDINE KINASE G"/>
    <property type="match status" value="1"/>
</dbReference>
<dbReference type="Pfam" id="PF13191">
    <property type="entry name" value="AAA_16"/>
    <property type="match status" value="1"/>
</dbReference>
<name>A0ABU5DL52_9BURK</name>
<dbReference type="SMART" id="SM00065">
    <property type="entry name" value="GAF"/>
    <property type="match status" value="1"/>
</dbReference>
<dbReference type="Gene3D" id="3.30.565.10">
    <property type="entry name" value="Histidine kinase-like ATPase, C-terminal domain"/>
    <property type="match status" value="1"/>
</dbReference>
<dbReference type="InterPro" id="IPR036097">
    <property type="entry name" value="HisK_dim/P_sf"/>
</dbReference>
<dbReference type="Gene3D" id="1.10.287.130">
    <property type="match status" value="1"/>
</dbReference>
<evidence type="ECO:0000256" key="2">
    <source>
        <dbReference type="ARBA" id="ARBA00012438"/>
    </source>
</evidence>
<dbReference type="RefSeq" id="WP_320424833.1">
    <property type="nucleotide sequence ID" value="NZ_JAXCLA010000006.1"/>
</dbReference>
<dbReference type="Pfam" id="PF00512">
    <property type="entry name" value="HisKA"/>
    <property type="match status" value="1"/>
</dbReference>
<dbReference type="Pfam" id="PF02518">
    <property type="entry name" value="HATPase_c"/>
    <property type="match status" value="1"/>
</dbReference>
<organism evidence="7 8">
    <name type="scientific">Roseateles agri</name>
    <dbReference type="NCBI Taxonomy" id="3098619"/>
    <lineage>
        <taxon>Bacteria</taxon>
        <taxon>Pseudomonadati</taxon>
        <taxon>Pseudomonadota</taxon>
        <taxon>Betaproteobacteria</taxon>
        <taxon>Burkholderiales</taxon>
        <taxon>Sphaerotilaceae</taxon>
        <taxon>Roseateles</taxon>
    </lineage>
</organism>